<accession>A0A074V5J8</accession>
<dbReference type="GO" id="GO:0065002">
    <property type="term" value="P:intracellular protein transmembrane transport"/>
    <property type="evidence" value="ECO:0007669"/>
    <property type="project" value="TreeGrafter"/>
</dbReference>
<protein>
    <recommendedName>
        <fullName evidence="3 11">Protein-export membrane protein SecG</fullName>
    </recommendedName>
</protein>
<dbReference type="PRINTS" id="PR01651">
    <property type="entry name" value="SECGEXPORT"/>
</dbReference>
<dbReference type="AlphaFoldDB" id="A0A074V5J8"/>
<dbReference type="Pfam" id="PF03840">
    <property type="entry name" value="SecG"/>
    <property type="match status" value="1"/>
</dbReference>
<gene>
    <name evidence="13" type="ORF">SASC598J21_015060</name>
</gene>
<dbReference type="EMBL" id="AVQL01000446">
    <property type="protein sequence ID" value="KEQ00713.1"/>
    <property type="molecule type" value="Genomic_DNA"/>
</dbReference>
<name>A0A074V5J8_9NEIS</name>
<feature type="transmembrane region" description="Helical" evidence="11">
    <location>
        <begin position="54"/>
        <end position="76"/>
    </location>
</feature>
<comment type="similarity">
    <text evidence="2 11">Belongs to the SecG family.</text>
</comment>
<evidence type="ECO:0000256" key="6">
    <source>
        <dbReference type="ARBA" id="ARBA00022692"/>
    </source>
</evidence>
<dbReference type="GO" id="GO:0005886">
    <property type="term" value="C:plasma membrane"/>
    <property type="evidence" value="ECO:0007669"/>
    <property type="project" value="UniProtKB-SubCell"/>
</dbReference>
<keyword evidence="5 11" id="KW-1003">Cell membrane</keyword>
<sequence length="120" mass="12166">MEAFKTLILIVNIFAALSVIVLVLMQQGKGADAGAAFGSGSAQGVFGAAGNANFLSRSTAIAATVFFVTCLALGYISTHRHSGLDFSNVKPKQQVVVPAATPASAPAGPAKPAQKPLIPE</sequence>
<reference evidence="13 14" key="1">
    <citation type="journal article" date="2014" name="PLoS Genet.">
        <title>Hidden diversity in honey bee gut symbionts detected by single-cell genomics.</title>
        <authorList>
            <person name="Engel P."/>
            <person name="Stepanauskas R."/>
            <person name="Moran N."/>
        </authorList>
    </citation>
    <scope>NUCLEOTIDE SEQUENCE [LARGE SCALE GENOMIC DNA]</scope>
    <source>
        <strain evidence="13 14">SCGC AB-598-J21</strain>
    </source>
</reference>
<dbReference type="NCBIfam" id="TIGR00810">
    <property type="entry name" value="secG"/>
    <property type="match status" value="1"/>
</dbReference>
<evidence type="ECO:0000256" key="7">
    <source>
        <dbReference type="ARBA" id="ARBA00022927"/>
    </source>
</evidence>
<evidence type="ECO:0000256" key="9">
    <source>
        <dbReference type="ARBA" id="ARBA00023010"/>
    </source>
</evidence>
<evidence type="ECO:0000256" key="5">
    <source>
        <dbReference type="ARBA" id="ARBA00022475"/>
    </source>
</evidence>
<evidence type="ECO:0000313" key="14">
    <source>
        <dbReference type="Proteomes" id="UP000027644"/>
    </source>
</evidence>
<evidence type="ECO:0000256" key="8">
    <source>
        <dbReference type="ARBA" id="ARBA00022989"/>
    </source>
</evidence>
<evidence type="ECO:0000256" key="11">
    <source>
        <dbReference type="RuleBase" id="RU365087"/>
    </source>
</evidence>
<dbReference type="PANTHER" id="PTHR34182">
    <property type="entry name" value="PROTEIN-EXPORT MEMBRANE PROTEIN SECG"/>
    <property type="match status" value="1"/>
</dbReference>
<dbReference type="GO" id="GO:0043952">
    <property type="term" value="P:protein transport by the Sec complex"/>
    <property type="evidence" value="ECO:0007669"/>
    <property type="project" value="TreeGrafter"/>
</dbReference>
<keyword evidence="9 11" id="KW-0811">Translocation</keyword>
<comment type="function">
    <text evidence="11">Involved in protein export. Participates in an early event of protein translocation.</text>
</comment>
<feature type="region of interest" description="Disordered" evidence="12">
    <location>
        <begin position="100"/>
        <end position="120"/>
    </location>
</feature>
<keyword evidence="4 11" id="KW-0813">Transport</keyword>
<organism evidence="13 14">
    <name type="scientific">Snodgrassella alvi SCGC AB-598-J21</name>
    <dbReference type="NCBI Taxonomy" id="1385367"/>
    <lineage>
        <taxon>Bacteria</taxon>
        <taxon>Pseudomonadati</taxon>
        <taxon>Pseudomonadota</taxon>
        <taxon>Betaproteobacteria</taxon>
        <taxon>Neisseriales</taxon>
        <taxon>Neisseriaceae</taxon>
        <taxon>Snodgrassella</taxon>
    </lineage>
</organism>
<keyword evidence="6 11" id="KW-0812">Transmembrane</keyword>
<proteinExistence type="inferred from homology"/>
<dbReference type="InterPro" id="IPR004692">
    <property type="entry name" value="SecG"/>
</dbReference>
<evidence type="ECO:0000256" key="10">
    <source>
        <dbReference type="ARBA" id="ARBA00023136"/>
    </source>
</evidence>
<comment type="subcellular location">
    <subcellularLocation>
        <location evidence="1 11">Cell membrane</location>
        <topology evidence="1 11">Multi-pass membrane protein</topology>
    </subcellularLocation>
</comment>
<keyword evidence="8 11" id="KW-1133">Transmembrane helix</keyword>
<dbReference type="PANTHER" id="PTHR34182:SF1">
    <property type="entry name" value="PROTEIN-EXPORT MEMBRANE PROTEIN SECG"/>
    <property type="match status" value="1"/>
</dbReference>
<evidence type="ECO:0000256" key="1">
    <source>
        <dbReference type="ARBA" id="ARBA00004651"/>
    </source>
</evidence>
<keyword evidence="10 11" id="KW-0472">Membrane</keyword>
<dbReference type="GO" id="GO:0015450">
    <property type="term" value="F:protein-transporting ATPase activity"/>
    <property type="evidence" value="ECO:0007669"/>
    <property type="project" value="UniProtKB-UniRule"/>
</dbReference>
<feature type="transmembrane region" description="Helical" evidence="11">
    <location>
        <begin position="7"/>
        <end position="25"/>
    </location>
</feature>
<comment type="caution">
    <text evidence="13">The sequence shown here is derived from an EMBL/GenBank/DDBJ whole genome shotgun (WGS) entry which is preliminary data.</text>
</comment>
<keyword evidence="7 11" id="KW-0653">Protein transport</keyword>
<evidence type="ECO:0000256" key="2">
    <source>
        <dbReference type="ARBA" id="ARBA00008445"/>
    </source>
</evidence>
<dbReference type="GO" id="GO:0009306">
    <property type="term" value="P:protein secretion"/>
    <property type="evidence" value="ECO:0007669"/>
    <property type="project" value="UniProtKB-UniRule"/>
</dbReference>
<evidence type="ECO:0000256" key="3">
    <source>
        <dbReference type="ARBA" id="ARBA00017876"/>
    </source>
</evidence>
<evidence type="ECO:0000256" key="12">
    <source>
        <dbReference type="SAM" id="MobiDB-lite"/>
    </source>
</evidence>
<evidence type="ECO:0000313" key="13">
    <source>
        <dbReference type="EMBL" id="KEQ00713.1"/>
    </source>
</evidence>
<evidence type="ECO:0000256" key="4">
    <source>
        <dbReference type="ARBA" id="ARBA00022448"/>
    </source>
</evidence>
<dbReference type="Proteomes" id="UP000027644">
    <property type="component" value="Unassembled WGS sequence"/>
</dbReference>